<gene>
    <name evidence="1" type="ORF">V6N11_074558</name>
</gene>
<comment type="caution">
    <text evidence="1">The sequence shown here is derived from an EMBL/GenBank/DDBJ whole genome shotgun (WGS) entry which is preliminary data.</text>
</comment>
<sequence>MGLLKQNDVENVRELMFLHLLRYRHGIGPLLVDLRRKSSACFVTRYAKGPPWISRSNVLGISQPIDKTWFCKFGASKNGQRCVPRTTAQVSCWVQLSNSCFIVSD</sequence>
<accession>A0ABR2R3V2</accession>
<proteinExistence type="predicted"/>
<keyword evidence="2" id="KW-1185">Reference proteome</keyword>
<reference evidence="1 2" key="1">
    <citation type="journal article" date="2024" name="G3 (Bethesda)">
        <title>Genome assembly of Hibiscus sabdariffa L. provides insights into metabolisms of medicinal natural products.</title>
        <authorList>
            <person name="Kim T."/>
        </authorList>
    </citation>
    <scope>NUCLEOTIDE SEQUENCE [LARGE SCALE GENOMIC DNA]</scope>
    <source>
        <strain evidence="1">TK-2024</strain>
        <tissue evidence="1">Old leaves</tissue>
    </source>
</reference>
<organism evidence="1 2">
    <name type="scientific">Hibiscus sabdariffa</name>
    <name type="common">roselle</name>
    <dbReference type="NCBI Taxonomy" id="183260"/>
    <lineage>
        <taxon>Eukaryota</taxon>
        <taxon>Viridiplantae</taxon>
        <taxon>Streptophyta</taxon>
        <taxon>Embryophyta</taxon>
        <taxon>Tracheophyta</taxon>
        <taxon>Spermatophyta</taxon>
        <taxon>Magnoliopsida</taxon>
        <taxon>eudicotyledons</taxon>
        <taxon>Gunneridae</taxon>
        <taxon>Pentapetalae</taxon>
        <taxon>rosids</taxon>
        <taxon>malvids</taxon>
        <taxon>Malvales</taxon>
        <taxon>Malvaceae</taxon>
        <taxon>Malvoideae</taxon>
        <taxon>Hibiscus</taxon>
    </lineage>
</organism>
<evidence type="ECO:0000313" key="2">
    <source>
        <dbReference type="Proteomes" id="UP001396334"/>
    </source>
</evidence>
<evidence type="ECO:0000313" key="1">
    <source>
        <dbReference type="EMBL" id="KAK9007638.1"/>
    </source>
</evidence>
<dbReference type="EMBL" id="JBBPBN010000026">
    <property type="protein sequence ID" value="KAK9007638.1"/>
    <property type="molecule type" value="Genomic_DNA"/>
</dbReference>
<protein>
    <submittedName>
        <fullName evidence="1">Uncharacterized protein</fullName>
    </submittedName>
</protein>
<dbReference type="Proteomes" id="UP001396334">
    <property type="component" value="Unassembled WGS sequence"/>
</dbReference>
<name>A0ABR2R3V2_9ROSI</name>